<dbReference type="Proteomes" id="UP000694005">
    <property type="component" value="Chromosome A02"/>
</dbReference>
<name>A0A8D9HAZ4_BRACM</name>
<proteinExistence type="predicted"/>
<dbReference type="AlphaFoldDB" id="A0A8D9HAZ4"/>
<reference evidence="1 2" key="1">
    <citation type="submission" date="2021-07" db="EMBL/GenBank/DDBJ databases">
        <authorList>
            <consortium name="Genoscope - CEA"/>
            <person name="William W."/>
        </authorList>
    </citation>
    <scope>NUCLEOTIDE SEQUENCE [LARGE SCALE GENOMIC DNA]</scope>
</reference>
<gene>
    <name evidence="1" type="ORF">BRAPAZ1V2_A02P48620.2</name>
</gene>
<evidence type="ECO:0000313" key="1">
    <source>
        <dbReference type="EMBL" id="CAG7895910.1"/>
    </source>
</evidence>
<dbReference type="EMBL" id="LS974618">
    <property type="protein sequence ID" value="CAG7895910.1"/>
    <property type="molecule type" value="Genomic_DNA"/>
</dbReference>
<protein>
    <submittedName>
        <fullName evidence="1">Uncharacterized protein</fullName>
    </submittedName>
</protein>
<feature type="non-terminal residue" evidence="1">
    <location>
        <position position="60"/>
    </location>
</feature>
<evidence type="ECO:0000313" key="2">
    <source>
        <dbReference type="Proteomes" id="UP000694005"/>
    </source>
</evidence>
<organism evidence="1 2">
    <name type="scientific">Brassica campestris</name>
    <name type="common">Field mustard</name>
    <dbReference type="NCBI Taxonomy" id="3711"/>
    <lineage>
        <taxon>Eukaryota</taxon>
        <taxon>Viridiplantae</taxon>
        <taxon>Streptophyta</taxon>
        <taxon>Embryophyta</taxon>
        <taxon>Tracheophyta</taxon>
        <taxon>Spermatophyta</taxon>
        <taxon>Magnoliopsida</taxon>
        <taxon>eudicotyledons</taxon>
        <taxon>Gunneridae</taxon>
        <taxon>Pentapetalae</taxon>
        <taxon>rosids</taxon>
        <taxon>malvids</taxon>
        <taxon>Brassicales</taxon>
        <taxon>Brassicaceae</taxon>
        <taxon>Brassiceae</taxon>
        <taxon>Brassica</taxon>
    </lineage>
</organism>
<sequence length="60" mass="7099">GESCVRSEKDPLMNSLLRIRKLLKIEYESRVMNGNFVMFRRHVEEKVLATNLHSQSCLYE</sequence>
<accession>A0A8D9HAZ4</accession>
<dbReference type="Gramene" id="A02p48620.2_BraZ1">
    <property type="protein sequence ID" value="A02p48620.2_BraZ1.CDS"/>
    <property type="gene ID" value="A02g48620.2_BraZ1"/>
</dbReference>
<feature type="non-terminal residue" evidence="1">
    <location>
        <position position="1"/>
    </location>
</feature>